<name>A0A4R9G9Z5_9LEPT</name>
<dbReference type="Gene3D" id="3.40.50.11550">
    <property type="match status" value="1"/>
</dbReference>
<dbReference type="InterPro" id="IPR016773">
    <property type="entry name" value="Fe3_uptake_reg_CjrA_prd"/>
</dbReference>
<dbReference type="SUPFAM" id="SSF159501">
    <property type="entry name" value="EreA/ChaN-like"/>
    <property type="match status" value="1"/>
</dbReference>
<comment type="caution">
    <text evidence="2">The sequence shown here is derived from an EMBL/GenBank/DDBJ whole genome shotgun (WGS) entry which is preliminary data.</text>
</comment>
<dbReference type="CDD" id="cd14727">
    <property type="entry name" value="ChanN-like"/>
    <property type="match status" value="1"/>
</dbReference>
<gene>
    <name evidence="2" type="ORF">EHO60_14490</name>
</gene>
<dbReference type="RefSeq" id="WP_135768936.1">
    <property type="nucleotide sequence ID" value="NZ_RQET01000012.1"/>
</dbReference>
<evidence type="ECO:0000313" key="3">
    <source>
        <dbReference type="Proteomes" id="UP000298458"/>
    </source>
</evidence>
<protein>
    <recommendedName>
        <fullName evidence="1">Haem-binding uptake Tiki superfamily ChaN domain-containing protein</fullName>
    </recommendedName>
</protein>
<evidence type="ECO:0000313" key="2">
    <source>
        <dbReference type="EMBL" id="TGK08566.1"/>
    </source>
</evidence>
<feature type="domain" description="Haem-binding uptake Tiki superfamily ChaN" evidence="1">
    <location>
        <begin position="45"/>
        <end position="244"/>
    </location>
</feature>
<proteinExistence type="predicted"/>
<sequence length="285" mass="32300">MSFRKALILFFFPLALGAQTNETSQVRIFDSVLKKEISQEILESKVRDADAVLIGEEHDDTAGHVWQLETLKKLSEKFSFALSLEMLERDQQRILNEFLKGDLTEKGYLNGTVFWPNYLSDYHPLVEYAKSRKLPVIASNVPRRYANLVSQKGLSSLFRLHSPFLPPKYLIGLHRQEQYESKLKAALGHHGSTANLGNFMDAQYLWDASMADAIAEAFYAMGRKIFHINGRFHSDQGMGVPFRLRQMGLKVLVISVFPVNQSVGPGEEDFLQAEVLVLTPRKVAP</sequence>
<dbReference type="AlphaFoldDB" id="A0A4R9G9Z5"/>
<reference evidence="2" key="1">
    <citation type="journal article" date="2019" name="PLoS Negl. Trop. Dis.">
        <title>Revisiting the worldwide diversity of Leptospira species in the environment.</title>
        <authorList>
            <person name="Vincent A.T."/>
            <person name="Schiettekatte O."/>
            <person name="Bourhy P."/>
            <person name="Veyrier F.J."/>
            <person name="Picardeau M."/>
        </authorList>
    </citation>
    <scope>NUCLEOTIDE SEQUENCE [LARGE SCALE GENOMIC DNA]</scope>
    <source>
        <strain evidence="2">SSW15</strain>
    </source>
</reference>
<dbReference type="Pfam" id="PF04187">
    <property type="entry name" value="Cofac_haem_bdg"/>
    <property type="match status" value="1"/>
</dbReference>
<evidence type="ECO:0000259" key="1">
    <source>
        <dbReference type="Pfam" id="PF04187"/>
    </source>
</evidence>
<dbReference type="OrthoDB" id="1680202at2"/>
<organism evidence="2 3">
    <name type="scientific">Leptospira fletcheri</name>
    <dbReference type="NCBI Taxonomy" id="2484981"/>
    <lineage>
        <taxon>Bacteria</taxon>
        <taxon>Pseudomonadati</taxon>
        <taxon>Spirochaetota</taxon>
        <taxon>Spirochaetia</taxon>
        <taxon>Leptospirales</taxon>
        <taxon>Leptospiraceae</taxon>
        <taxon>Leptospira</taxon>
    </lineage>
</organism>
<dbReference type="EMBL" id="RQET01000012">
    <property type="protein sequence ID" value="TGK08566.1"/>
    <property type="molecule type" value="Genomic_DNA"/>
</dbReference>
<dbReference type="PIRSF" id="PIRSF020419">
    <property type="entry name" value="Fe_uptake_reg_CjrA_prd"/>
    <property type="match status" value="1"/>
</dbReference>
<keyword evidence="3" id="KW-1185">Reference proteome</keyword>
<dbReference type="InterPro" id="IPR007314">
    <property type="entry name" value="Cofac_haem-bd_dom"/>
</dbReference>
<dbReference type="Proteomes" id="UP000298458">
    <property type="component" value="Unassembled WGS sequence"/>
</dbReference>
<accession>A0A4R9G9Z5</accession>